<accession>A0AA37HG10</accession>
<dbReference type="InterPro" id="IPR000792">
    <property type="entry name" value="Tscrpt_reg_LuxR_C"/>
</dbReference>
<dbReference type="Proteomes" id="UP001055286">
    <property type="component" value="Unassembled WGS sequence"/>
</dbReference>
<gene>
    <name evidence="2" type="ORF">MPEAHAMD_5559</name>
</gene>
<dbReference type="AlphaFoldDB" id="A0AA37HG10"/>
<dbReference type="GO" id="GO:0003677">
    <property type="term" value="F:DNA binding"/>
    <property type="evidence" value="ECO:0007669"/>
    <property type="project" value="InterPro"/>
</dbReference>
<name>A0AA37HG10_9HYPH</name>
<dbReference type="Gene3D" id="1.10.10.10">
    <property type="entry name" value="Winged helix-like DNA-binding domain superfamily/Winged helix DNA-binding domain"/>
    <property type="match status" value="1"/>
</dbReference>
<dbReference type="RefSeq" id="WP_238192896.1">
    <property type="nucleotide sequence ID" value="NZ_BPQJ01000038.1"/>
</dbReference>
<feature type="domain" description="HTH luxR-type" evidence="1">
    <location>
        <begin position="308"/>
        <end position="365"/>
    </location>
</feature>
<dbReference type="SUPFAM" id="SSF55785">
    <property type="entry name" value="PYP-like sensor domain (PAS domain)"/>
    <property type="match status" value="1"/>
</dbReference>
<dbReference type="GO" id="GO:0006355">
    <property type="term" value="P:regulation of DNA-templated transcription"/>
    <property type="evidence" value="ECO:0007669"/>
    <property type="project" value="InterPro"/>
</dbReference>
<dbReference type="InterPro" id="IPR035965">
    <property type="entry name" value="PAS-like_dom_sf"/>
</dbReference>
<organism evidence="2 3">
    <name type="scientific">Methylobacterium frigidaeris</name>
    <dbReference type="NCBI Taxonomy" id="2038277"/>
    <lineage>
        <taxon>Bacteria</taxon>
        <taxon>Pseudomonadati</taxon>
        <taxon>Pseudomonadota</taxon>
        <taxon>Alphaproteobacteria</taxon>
        <taxon>Hyphomicrobiales</taxon>
        <taxon>Methylobacteriaceae</taxon>
        <taxon>Methylobacterium</taxon>
    </lineage>
</organism>
<evidence type="ECO:0000313" key="3">
    <source>
        <dbReference type="Proteomes" id="UP001055286"/>
    </source>
</evidence>
<protein>
    <recommendedName>
        <fullName evidence="1">HTH luxR-type domain-containing protein</fullName>
    </recommendedName>
</protein>
<reference evidence="2" key="2">
    <citation type="submission" date="2021-08" db="EMBL/GenBank/DDBJ databases">
        <authorList>
            <person name="Tani A."/>
            <person name="Ola A."/>
            <person name="Ogura Y."/>
            <person name="Katsura K."/>
            <person name="Hayashi T."/>
        </authorList>
    </citation>
    <scope>NUCLEOTIDE SEQUENCE</scope>
    <source>
        <strain evidence="2">JCM 32048</strain>
    </source>
</reference>
<evidence type="ECO:0000259" key="1">
    <source>
        <dbReference type="SMART" id="SM00421"/>
    </source>
</evidence>
<dbReference type="SUPFAM" id="SSF46894">
    <property type="entry name" value="C-terminal effector domain of the bipartite response regulators"/>
    <property type="match status" value="1"/>
</dbReference>
<dbReference type="InterPro" id="IPR036388">
    <property type="entry name" value="WH-like_DNA-bd_sf"/>
</dbReference>
<keyword evidence="3" id="KW-1185">Reference proteome</keyword>
<dbReference type="EMBL" id="BPQJ01000038">
    <property type="protein sequence ID" value="GJD65371.1"/>
    <property type="molecule type" value="Genomic_DNA"/>
</dbReference>
<comment type="caution">
    <text evidence="2">The sequence shown here is derived from an EMBL/GenBank/DDBJ whole genome shotgun (WGS) entry which is preliminary data.</text>
</comment>
<dbReference type="InterPro" id="IPR016032">
    <property type="entry name" value="Sig_transdc_resp-reg_C-effctor"/>
</dbReference>
<dbReference type="SMART" id="SM00421">
    <property type="entry name" value="HTH_LUXR"/>
    <property type="match status" value="1"/>
</dbReference>
<reference evidence="2" key="1">
    <citation type="journal article" date="2016" name="Front. Microbiol.">
        <title>Genome Sequence of the Piezophilic, Mesophilic Sulfate-Reducing Bacterium Desulfovibrio indicus J2T.</title>
        <authorList>
            <person name="Cao J."/>
            <person name="Maignien L."/>
            <person name="Shao Z."/>
            <person name="Alain K."/>
            <person name="Jebbar M."/>
        </authorList>
    </citation>
    <scope>NUCLEOTIDE SEQUENCE</scope>
    <source>
        <strain evidence="2">JCM 32048</strain>
    </source>
</reference>
<proteinExistence type="predicted"/>
<sequence length="377" mass="39825">MAESSFLACIDAVYAAGLDPELWPEALGQVSEVTASVGALLIPVFPAEAIPLVVSERLEEANRDYGAGWAQYDSRVLASHRLALRPGLLVTDTALFTPEEIARDPFYQDFLRRHGLGLGAYRLIPDGTGALASVSLMRGFGCGTFDGDELLRVDRLSGHLARALGVNARLAEARRLAGTLAEAIEHLGTGLILLDDRGCARFVNASAHRLLGDGLDLSRDRHPVAHMPTERPRLAALLAAALSGQPTGPLLLARPQGAPLHLDAVPIHGRGAAADTLSATAGTRHAIMLLLRDTARSGPASTVDQLRQLGLSLAEARVADLIGQGQSPADAADALAVGMATVRTHLKAINLKLGLSRQGELVALVMRLAGWTRPDRP</sequence>
<evidence type="ECO:0000313" key="2">
    <source>
        <dbReference type="EMBL" id="GJD65371.1"/>
    </source>
</evidence>